<feature type="compositionally biased region" description="Polar residues" evidence="1">
    <location>
        <begin position="37"/>
        <end position="50"/>
    </location>
</feature>
<organism evidence="2 3">
    <name type="scientific">Dorcoceras hygrometricum</name>
    <dbReference type="NCBI Taxonomy" id="472368"/>
    <lineage>
        <taxon>Eukaryota</taxon>
        <taxon>Viridiplantae</taxon>
        <taxon>Streptophyta</taxon>
        <taxon>Embryophyta</taxon>
        <taxon>Tracheophyta</taxon>
        <taxon>Spermatophyta</taxon>
        <taxon>Magnoliopsida</taxon>
        <taxon>eudicotyledons</taxon>
        <taxon>Gunneridae</taxon>
        <taxon>Pentapetalae</taxon>
        <taxon>asterids</taxon>
        <taxon>lamiids</taxon>
        <taxon>Lamiales</taxon>
        <taxon>Gesneriaceae</taxon>
        <taxon>Didymocarpoideae</taxon>
        <taxon>Trichosporeae</taxon>
        <taxon>Loxocarpinae</taxon>
        <taxon>Dorcoceras</taxon>
    </lineage>
</organism>
<evidence type="ECO:0000313" key="2">
    <source>
        <dbReference type="EMBL" id="KZV57907.1"/>
    </source>
</evidence>
<evidence type="ECO:0000313" key="3">
    <source>
        <dbReference type="Proteomes" id="UP000250235"/>
    </source>
</evidence>
<gene>
    <name evidence="2" type="ORF">F511_12513</name>
</gene>
<dbReference type="EMBL" id="KQ987226">
    <property type="protein sequence ID" value="KZV57907.1"/>
    <property type="molecule type" value="Genomic_DNA"/>
</dbReference>
<protein>
    <submittedName>
        <fullName evidence="2">Uncharacterized protein</fullName>
    </submittedName>
</protein>
<dbReference type="AlphaFoldDB" id="A0A2Z7DD29"/>
<proteinExistence type="predicted"/>
<accession>A0A2Z7DD29</accession>
<name>A0A2Z7DD29_9LAMI</name>
<reference evidence="2 3" key="1">
    <citation type="journal article" date="2015" name="Proc. Natl. Acad. Sci. U.S.A.">
        <title>The resurrection genome of Boea hygrometrica: A blueprint for survival of dehydration.</title>
        <authorList>
            <person name="Xiao L."/>
            <person name="Yang G."/>
            <person name="Zhang L."/>
            <person name="Yang X."/>
            <person name="Zhao S."/>
            <person name="Ji Z."/>
            <person name="Zhou Q."/>
            <person name="Hu M."/>
            <person name="Wang Y."/>
            <person name="Chen M."/>
            <person name="Xu Y."/>
            <person name="Jin H."/>
            <person name="Xiao X."/>
            <person name="Hu G."/>
            <person name="Bao F."/>
            <person name="Hu Y."/>
            <person name="Wan P."/>
            <person name="Li L."/>
            <person name="Deng X."/>
            <person name="Kuang T."/>
            <person name="Xiang C."/>
            <person name="Zhu J.K."/>
            <person name="Oliver M.J."/>
            <person name="He Y."/>
        </authorList>
    </citation>
    <scope>NUCLEOTIDE SEQUENCE [LARGE SCALE GENOMIC DNA]</scope>
    <source>
        <strain evidence="3">cv. XS01</strain>
    </source>
</reference>
<feature type="region of interest" description="Disordered" evidence="1">
    <location>
        <begin position="35"/>
        <end position="68"/>
    </location>
</feature>
<evidence type="ECO:0000256" key="1">
    <source>
        <dbReference type="SAM" id="MobiDB-lite"/>
    </source>
</evidence>
<keyword evidence="3" id="KW-1185">Reference proteome</keyword>
<sequence length="68" mass="7578">MLIAHPDAPKHQGLTTTRMAQLVAENRRTCPALMIRGQSSTVPETSTGNKEVQRRGHDPETSFTYENI</sequence>
<dbReference type="Proteomes" id="UP000250235">
    <property type="component" value="Unassembled WGS sequence"/>
</dbReference>
<feature type="compositionally biased region" description="Basic and acidic residues" evidence="1">
    <location>
        <begin position="51"/>
        <end position="60"/>
    </location>
</feature>